<dbReference type="EMBL" id="SCEB01215122">
    <property type="protein sequence ID" value="RXM31159.1"/>
    <property type="molecule type" value="Genomic_DNA"/>
</dbReference>
<dbReference type="PANTHER" id="PTHR40240">
    <property type="entry name" value="PLEXUS, ISOFORM A"/>
    <property type="match status" value="1"/>
</dbReference>
<organism evidence="2 3">
    <name type="scientific">Acipenser ruthenus</name>
    <name type="common">Sterlet sturgeon</name>
    <dbReference type="NCBI Taxonomy" id="7906"/>
    <lineage>
        <taxon>Eukaryota</taxon>
        <taxon>Metazoa</taxon>
        <taxon>Chordata</taxon>
        <taxon>Craniata</taxon>
        <taxon>Vertebrata</taxon>
        <taxon>Euteleostomi</taxon>
        <taxon>Actinopterygii</taxon>
        <taxon>Chondrostei</taxon>
        <taxon>Acipenseriformes</taxon>
        <taxon>Acipenseridae</taxon>
        <taxon>Acipenser</taxon>
    </lineage>
</organism>
<protein>
    <recommendedName>
        <fullName evidence="4">Genetic suppressor element 1</fullName>
    </recommendedName>
</protein>
<proteinExistence type="predicted"/>
<accession>A0A444U7V7</accession>
<keyword evidence="3" id="KW-1185">Reference proteome</keyword>
<feature type="compositionally biased region" description="Basic and acidic residues" evidence="1">
    <location>
        <begin position="230"/>
        <end position="245"/>
    </location>
</feature>
<comment type="caution">
    <text evidence="2">The sequence shown here is derived from an EMBL/GenBank/DDBJ whole genome shotgun (WGS) entry which is preliminary data.</text>
</comment>
<evidence type="ECO:0008006" key="4">
    <source>
        <dbReference type="Google" id="ProtNLM"/>
    </source>
</evidence>
<evidence type="ECO:0000313" key="3">
    <source>
        <dbReference type="Proteomes" id="UP000289886"/>
    </source>
</evidence>
<dbReference type="AlphaFoldDB" id="A0A444U7V7"/>
<dbReference type="PANTHER" id="PTHR40240:SF1">
    <property type="entry name" value="PLEXUS, ISOFORM A"/>
    <property type="match status" value="1"/>
</dbReference>
<feature type="region of interest" description="Disordered" evidence="1">
    <location>
        <begin position="228"/>
        <end position="249"/>
    </location>
</feature>
<name>A0A444U7V7_ACIRT</name>
<gene>
    <name evidence="2" type="ORF">EOD39_0308</name>
</gene>
<reference evidence="2 3" key="1">
    <citation type="submission" date="2019-01" db="EMBL/GenBank/DDBJ databases">
        <title>Draft Genome and Complete Hox-Cluster Characterization of the Sterlet Sturgeon (Acipenser ruthenus).</title>
        <authorList>
            <person name="Wei Q."/>
        </authorList>
    </citation>
    <scope>NUCLEOTIDE SEQUENCE [LARGE SCALE GENOMIC DNA]</scope>
    <source>
        <strain evidence="2">WHYD16114868_AA</strain>
        <tissue evidence="2">Blood</tissue>
    </source>
</reference>
<dbReference type="Proteomes" id="UP000289886">
    <property type="component" value="Unassembled WGS sequence"/>
</dbReference>
<evidence type="ECO:0000256" key="1">
    <source>
        <dbReference type="SAM" id="MobiDB-lite"/>
    </source>
</evidence>
<sequence length="754" mass="83610">MCLVVVMEAENPENKMKDTHQEPAPGAEEVTPDGCVTVCAVCQSFLGEQWNSFERTRTPIEKRMYWLKRPYQCDSRRIPQEWNISYDLERRMSVSSQNCDAHDSDFSSLSDNENMSEQELDFVDRPVAHKEKSTKIPTSNKTSKERLAKYNDIKSCHDSPMGTRYLVGGYAAQDAQKSDSALQPGRSVQSMNHAAQSSVSLAQFQEFLPQRSYAEKPVQDNGIIIRNKQRLPEENAKHPDSRQHAVDSSCSTRDPLVLLQSHKAADVADAAPSLSPVSALNISDRGAVDNLLKLSDSSHSNHGGGYSDSDNEINITSDDDQEKVFDITSSREHVIALNRQIRETGSVIAKSLSNSTAEECACYICGSKLSQNNQHKVYVQKQERLSNQPFFPFLWLHSPPPGALPLSPGGRTLVCSCCHSSLMQQWQGFELANVPVLQRLYVVPLNAGTSVLAPRDSENHKLEKAAAREACYLCGEDYCRDLIVTCSKVFNGNPRSTMHFPFINLLPRPPNARAVKNGKVHCCQTCFSILEDIWVAYKACLSEELITSVNGFLSRYHQAVTGAATHSSSLSHQSSRMGHTSVCYLCGVELPAGREFQLSVNPPGRCGEREPFFPFLTVHLPAPMSKPADSTGLVSTCVLCYHDLLGQWVQHEGRGSQPTSSPWSRQYSVDTFVCFFCRQEKKRCLGLKTVQVARLPVFLYAPRVSNTLVVDDGKTLTIGSCVDCKAVVLAGQNMKQNCLLDSVSPHGRHKVSLL</sequence>
<evidence type="ECO:0000313" key="2">
    <source>
        <dbReference type="EMBL" id="RXM31159.1"/>
    </source>
</evidence>